<evidence type="ECO:0000313" key="3">
    <source>
        <dbReference type="Proteomes" id="UP000424462"/>
    </source>
</evidence>
<dbReference type="RefSeq" id="WP_156231014.1">
    <property type="nucleotide sequence ID" value="NZ_CP046455.1"/>
</dbReference>
<gene>
    <name evidence="2" type="ORF">COCCU_07970</name>
</gene>
<proteinExistence type="predicted"/>
<dbReference type="AlphaFoldDB" id="A0A6B8W6B7"/>
<reference evidence="2 3" key="1">
    <citation type="submission" date="2019-11" db="EMBL/GenBank/DDBJ databases">
        <title>Complete genome sequence of Corynebacterium kalinowskii 1959, a novel Corynebacterium species isolated from soil of a small paddock in Vilsendorf, Germany.</title>
        <authorList>
            <person name="Schaffert L."/>
            <person name="Ruwe M."/>
            <person name="Milse J."/>
            <person name="Hanuschka K."/>
            <person name="Ortseifen V."/>
            <person name="Droste J."/>
            <person name="Brandt D."/>
            <person name="Schlueter L."/>
            <person name="Kutter Y."/>
            <person name="Vinke S."/>
            <person name="Viehoefer P."/>
            <person name="Jacob L."/>
            <person name="Luebke N.-C."/>
            <person name="Schulte-Berndt E."/>
            <person name="Hain C."/>
            <person name="Linder M."/>
            <person name="Schmidt P."/>
            <person name="Wollenschlaeger L."/>
            <person name="Luttermann T."/>
            <person name="Thieme E."/>
            <person name="Hassa J."/>
            <person name="Haak M."/>
            <person name="Wittchen M."/>
            <person name="Mentz A."/>
            <person name="Persicke M."/>
            <person name="Busche T."/>
            <person name="Ruckert C."/>
        </authorList>
    </citation>
    <scope>NUCLEOTIDE SEQUENCE [LARGE SCALE GENOMIC DNA]</scope>
    <source>
        <strain evidence="2 3">2039</strain>
    </source>
</reference>
<evidence type="ECO:0000313" key="2">
    <source>
        <dbReference type="EMBL" id="QGU07527.1"/>
    </source>
</evidence>
<protein>
    <submittedName>
        <fullName evidence="2">Phosphotransferase enzyme family protein</fullName>
    </submittedName>
</protein>
<dbReference type="SUPFAM" id="SSF56112">
    <property type="entry name" value="Protein kinase-like (PK-like)"/>
    <property type="match status" value="1"/>
</dbReference>
<organism evidence="2 3">
    <name type="scientific">Corynebacterium occultum</name>
    <dbReference type="NCBI Taxonomy" id="2675219"/>
    <lineage>
        <taxon>Bacteria</taxon>
        <taxon>Bacillati</taxon>
        <taxon>Actinomycetota</taxon>
        <taxon>Actinomycetes</taxon>
        <taxon>Mycobacteriales</taxon>
        <taxon>Corynebacteriaceae</taxon>
        <taxon>Corynebacterium</taxon>
    </lineage>
</organism>
<dbReference type="Pfam" id="PF01636">
    <property type="entry name" value="APH"/>
    <property type="match status" value="1"/>
</dbReference>
<sequence>MLSTEEIIQIAESLLSERFGGQQEITETEQLSGSGTATVLRARVAPSPFLQQRSIILKCIPETGERLDDAALVREVVSYQFTTSLPEEVRPGPMLLAHDITRRILVITDSGDGDTFADLLTTTSGETRIQILRNLGQALGRMHAGTADREEDFDILMARMLRTHPETSDVNRLRDRALVFSIQVGLELLRDADFEIPQVVLNLAKEAERRLLTGHHRAFTPFDLSPDNIIVAERTHFLDYEWAGFRDVSFDIASVVAGFPQFLFSRPITDDEADVFIDAWVREVSTRWPNTKIEEELNLRVTAALIGWLLESISLMRFGSLTNTVFALRDSGLAPELTEGIRVPESAPELKEGEGLGDILRRASEGPFTQDELLVRQDLYETAEALSRFAERSKDTQLEIVAKFASEIAERVAVREA</sequence>
<dbReference type="KEGG" id="cok:COCCU_07970"/>
<dbReference type="Gene3D" id="3.90.1200.10">
    <property type="match status" value="1"/>
</dbReference>
<accession>A0A6B8W6B7</accession>
<dbReference type="InterPro" id="IPR011009">
    <property type="entry name" value="Kinase-like_dom_sf"/>
</dbReference>
<evidence type="ECO:0000259" key="1">
    <source>
        <dbReference type="Pfam" id="PF01636"/>
    </source>
</evidence>
<name>A0A6B8W6B7_9CORY</name>
<dbReference type="Proteomes" id="UP000424462">
    <property type="component" value="Chromosome"/>
</dbReference>
<dbReference type="EMBL" id="CP046455">
    <property type="protein sequence ID" value="QGU07527.1"/>
    <property type="molecule type" value="Genomic_DNA"/>
</dbReference>
<keyword evidence="2" id="KW-0808">Transferase</keyword>
<feature type="domain" description="Aminoglycoside phosphotransferase" evidence="1">
    <location>
        <begin position="112"/>
        <end position="280"/>
    </location>
</feature>
<dbReference type="GO" id="GO:0016740">
    <property type="term" value="F:transferase activity"/>
    <property type="evidence" value="ECO:0007669"/>
    <property type="project" value="UniProtKB-KW"/>
</dbReference>
<dbReference type="InterPro" id="IPR002575">
    <property type="entry name" value="Aminoglycoside_PTrfase"/>
</dbReference>
<keyword evidence="3" id="KW-1185">Reference proteome</keyword>